<gene>
    <name evidence="2" type="ORF">B0681_04770</name>
</gene>
<reference evidence="2 3" key="1">
    <citation type="submission" date="2017-02" db="EMBL/GenBank/DDBJ databases">
        <title>Draft genome sequence of Moraxella porci CCUG 54912T type strain.</title>
        <authorList>
            <person name="Salva-Serra F."/>
            <person name="Engstrom-Jakobsson H."/>
            <person name="Thorell K."/>
            <person name="Jaen-Luchoro D."/>
            <person name="Gonzales-Siles L."/>
            <person name="Karlsson R."/>
            <person name="Yazdan S."/>
            <person name="Boulund F."/>
            <person name="Johnning A."/>
            <person name="Engstrand L."/>
            <person name="Kristiansson E."/>
            <person name="Moore E."/>
        </authorList>
    </citation>
    <scope>NUCLEOTIDE SEQUENCE [LARGE SCALE GENOMIC DNA]</scope>
    <source>
        <strain evidence="2 3">CCUG 54912</strain>
    </source>
</reference>
<dbReference type="STRING" id="573983.B0681_04770"/>
<dbReference type="RefSeq" id="WP_078317607.1">
    <property type="nucleotide sequence ID" value="NZ_MUYV01000005.1"/>
</dbReference>
<feature type="compositionally biased region" description="Polar residues" evidence="1">
    <location>
        <begin position="60"/>
        <end position="79"/>
    </location>
</feature>
<dbReference type="Proteomes" id="UP000190683">
    <property type="component" value="Unassembled WGS sequence"/>
</dbReference>
<evidence type="ECO:0000313" key="3">
    <source>
        <dbReference type="Proteomes" id="UP000190683"/>
    </source>
</evidence>
<comment type="caution">
    <text evidence="2">The sequence shown here is derived from an EMBL/GenBank/DDBJ whole genome shotgun (WGS) entry which is preliminary data.</text>
</comment>
<evidence type="ECO:0000313" key="2">
    <source>
        <dbReference type="EMBL" id="OOS25337.1"/>
    </source>
</evidence>
<keyword evidence="3" id="KW-1185">Reference proteome</keyword>
<accession>A0A1T0CSQ2</accession>
<organism evidence="2 3">
    <name type="scientific">Moraxella porci DSM 25326</name>
    <dbReference type="NCBI Taxonomy" id="573983"/>
    <lineage>
        <taxon>Bacteria</taxon>
        <taxon>Pseudomonadati</taxon>
        <taxon>Pseudomonadota</taxon>
        <taxon>Gammaproteobacteria</taxon>
        <taxon>Moraxellales</taxon>
        <taxon>Moraxellaceae</taxon>
        <taxon>Moraxella</taxon>
    </lineage>
</organism>
<evidence type="ECO:0000256" key="1">
    <source>
        <dbReference type="SAM" id="MobiDB-lite"/>
    </source>
</evidence>
<proteinExistence type="predicted"/>
<dbReference type="EMBL" id="MUYV01000005">
    <property type="protein sequence ID" value="OOS25337.1"/>
    <property type="molecule type" value="Genomic_DNA"/>
</dbReference>
<protein>
    <submittedName>
        <fullName evidence="2">Uncharacterized protein</fullName>
    </submittedName>
</protein>
<feature type="region of interest" description="Disordered" evidence="1">
    <location>
        <begin position="36"/>
        <end position="172"/>
    </location>
</feature>
<dbReference type="AlphaFoldDB" id="A0A1T0CSQ2"/>
<name>A0A1T0CSQ2_9GAMM</name>
<sequence length="202" mass="21235">MSKKRGLGAKRGLDTLLNSSKVGRQVVGVIDDAKAIMPKPSDGSVMAHDQLPADDPAITDTPSNDQISTKMAPQTQAPANDSADQRSAAHHIEPSVLDHQADASEDAPQLAMHACDDGAVSDESIDKGASDEGAGDQSLGEQALDASVVMDDAADDSPNQTASIVSEADDSELTDALSKLAEHQQREILLFWQYGLSMRDDG</sequence>